<evidence type="ECO:0000313" key="14">
    <source>
        <dbReference type="Proteomes" id="UP001164929"/>
    </source>
</evidence>
<evidence type="ECO:0000256" key="6">
    <source>
        <dbReference type="ARBA" id="ARBA00022884"/>
    </source>
</evidence>
<evidence type="ECO:0000256" key="3">
    <source>
        <dbReference type="ARBA" id="ARBA00022801"/>
    </source>
</evidence>
<protein>
    <recommendedName>
        <fullName evidence="1">RNA helicase</fullName>
        <ecNumber evidence="1">3.6.4.13</ecNumber>
    </recommendedName>
</protein>
<organism evidence="13 14">
    <name type="scientific">Populus alba x Populus x berolinensis</name>
    <dbReference type="NCBI Taxonomy" id="444605"/>
    <lineage>
        <taxon>Eukaryota</taxon>
        <taxon>Viridiplantae</taxon>
        <taxon>Streptophyta</taxon>
        <taxon>Embryophyta</taxon>
        <taxon>Tracheophyta</taxon>
        <taxon>Spermatophyta</taxon>
        <taxon>Magnoliopsida</taxon>
        <taxon>eudicotyledons</taxon>
        <taxon>Gunneridae</taxon>
        <taxon>Pentapetalae</taxon>
        <taxon>rosids</taxon>
        <taxon>fabids</taxon>
        <taxon>Malpighiales</taxon>
        <taxon>Salicaceae</taxon>
        <taxon>Saliceae</taxon>
        <taxon>Populus</taxon>
    </lineage>
</organism>
<feature type="compositionally biased region" description="Gly residues" evidence="9">
    <location>
        <begin position="11"/>
        <end position="23"/>
    </location>
</feature>
<keyword evidence="2 8" id="KW-0547">Nucleotide-binding</keyword>
<dbReference type="PANTHER" id="PTHR47958">
    <property type="entry name" value="ATP-DEPENDENT RNA HELICASE DBP3"/>
    <property type="match status" value="1"/>
</dbReference>
<feature type="domain" description="Helicase C-terminal" evidence="11">
    <location>
        <begin position="420"/>
        <end position="513"/>
    </location>
</feature>
<keyword evidence="14" id="KW-1185">Reference proteome</keyword>
<dbReference type="AlphaFoldDB" id="A0AAD6M2F6"/>
<evidence type="ECO:0000313" key="13">
    <source>
        <dbReference type="EMBL" id="KAJ6977536.1"/>
    </source>
</evidence>
<proteinExistence type="inferred from homology"/>
<keyword evidence="3 8" id="KW-0378">Hydrolase</keyword>
<evidence type="ECO:0000256" key="2">
    <source>
        <dbReference type="ARBA" id="ARBA00022741"/>
    </source>
</evidence>
<dbReference type="PROSITE" id="PS51195">
    <property type="entry name" value="Q_MOTIF"/>
    <property type="match status" value="1"/>
</dbReference>
<dbReference type="PROSITE" id="PS51192">
    <property type="entry name" value="HELICASE_ATP_BIND_1"/>
    <property type="match status" value="1"/>
</dbReference>
<evidence type="ECO:0000259" key="12">
    <source>
        <dbReference type="PROSITE" id="PS51195"/>
    </source>
</evidence>
<feature type="region of interest" description="Disordered" evidence="9">
    <location>
        <begin position="1"/>
        <end position="132"/>
    </location>
</feature>
<dbReference type="EC" id="3.6.4.13" evidence="1"/>
<dbReference type="Proteomes" id="UP001164929">
    <property type="component" value="Chromosome 12"/>
</dbReference>
<evidence type="ECO:0000256" key="1">
    <source>
        <dbReference type="ARBA" id="ARBA00012552"/>
    </source>
</evidence>
<dbReference type="CDD" id="cd18787">
    <property type="entry name" value="SF2_C_DEAD"/>
    <property type="match status" value="1"/>
</dbReference>
<feature type="compositionally biased region" description="Gly residues" evidence="9">
    <location>
        <begin position="98"/>
        <end position="127"/>
    </location>
</feature>
<evidence type="ECO:0000256" key="4">
    <source>
        <dbReference type="ARBA" id="ARBA00022806"/>
    </source>
</evidence>
<keyword evidence="5 8" id="KW-0067">ATP-binding</keyword>
<dbReference type="InterPro" id="IPR027417">
    <property type="entry name" value="P-loop_NTPase"/>
</dbReference>
<dbReference type="InterPro" id="IPR001650">
    <property type="entry name" value="Helicase_C-like"/>
</dbReference>
<dbReference type="InterPro" id="IPR000629">
    <property type="entry name" value="RNA-helicase_DEAD-box_CS"/>
</dbReference>
<dbReference type="GO" id="GO:0005524">
    <property type="term" value="F:ATP binding"/>
    <property type="evidence" value="ECO:0007669"/>
    <property type="project" value="UniProtKB-KW"/>
</dbReference>
<keyword evidence="6" id="KW-0694">RNA-binding</keyword>
<evidence type="ECO:0000259" key="10">
    <source>
        <dbReference type="PROSITE" id="PS51192"/>
    </source>
</evidence>
<feature type="compositionally biased region" description="Gly residues" evidence="9">
    <location>
        <begin position="53"/>
        <end position="78"/>
    </location>
</feature>
<dbReference type="PROSITE" id="PS51194">
    <property type="entry name" value="HELICASE_CTER"/>
    <property type="match status" value="1"/>
</dbReference>
<feature type="short sequence motif" description="Q motif" evidence="7">
    <location>
        <begin position="186"/>
        <end position="214"/>
    </location>
</feature>
<evidence type="ECO:0000259" key="11">
    <source>
        <dbReference type="PROSITE" id="PS51194"/>
    </source>
</evidence>
<feature type="domain" description="Helicase ATP-binding" evidence="10">
    <location>
        <begin position="217"/>
        <end position="392"/>
    </location>
</feature>
<dbReference type="CDD" id="cd17966">
    <property type="entry name" value="DEADc_DDX5_DDX17"/>
    <property type="match status" value="1"/>
</dbReference>
<dbReference type="SMART" id="SM00487">
    <property type="entry name" value="DEXDc"/>
    <property type="match status" value="1"/>
</dbReference>
<accession>A0AAD6M2F6</accession>
<comment type="similarity">
    <text evidence="8">Belongs to the DEAD box helicase family.</text>
</comment>
<gene>
    <name evidence="13" type="ORF">NC653_029442</name>
</gene>
<evidence type="ECO:0000256" key="8">
    <source>
        <dbReference type="RuleBase" id="RU000492"/>
    </source>
</evidence>
<evidence type="ECO:0000256" key="5">
    <source>
        <dbReference type="ARBA" id="ARBA00022840"/>
    </source>
</evidence>
<comment type="caution">
    <text evidence="13">The sequence shown here is derived from an EMBL/GenBank/DDBJ whole genome shotgun (WGS) entry which is preliminary data.</text>
</comment>
<keyword evidence="4 8" id="KW-0347">Helicase</keyword>
<evidence type="ECO:0000256" key="9">
    <source>
        <dbReference type="SAM" id="MobiDB-lite"/>
    </source>
</evidence>
<dbReference type="InterPro" id="IPR014014">
    <property type="entry name" value="RNA_helicase_DEAD_Q_motif"/>
</dbReference>
<dbReference type="FunFam" id="3.40.50.300:FF:000079">
    <property type="entry name" value="probable ATP-dependent RNA helicase DDX17"/>
    <property type="match status" value="1"/>
</dbReference>
<sequence length="513" mass="55540">MGQQPPLGATYGRGGPVPYGSGSGPLPPSFASRGGPAPVGGGYPAFEPPAGGFSVGRGGGGGGGGGGGRGRGFSGGRGSNFYTGDRRIDAGHGRGWNSDGGRGGGRGGRGYGGRSGRGGRHGGGGSKGELDNIALPKQDFGNLVPFEKNFYFENPSIRALSEHEVVMYRTRREITVEGHDVPKPIRLFHEANFPDYCLQVISKLGFVEPTPIQAQGWPMALKGRDLIGIAETGSGKTLAYMLPAFVHVAAQPRLVQGDGPIVLVLAPTRELAVQIQEEGLKFGSHANIRSTCIYGGAPKGPQIRDLQRGVEIVIATPGRLIDMLEAQHTNLRRVTYLVLDEADRMLDMGFEPQIRKIISQIRPDRQTLYWSATWPREVEILARQFLHNPYKVIIGSADLKANQSINQVVEVVMDMEKYNRLIKLLKEVMDGSRILIFMETKKGCDQVTRQLRMDGWPALSIHGDKNQAERDWVLAEFKSGRSAIMTATDVAARGLGRIIMCWSPRSICICLEI</sequence>
<evidence type="ECO:0000256" key="7">
    <source>
        <dbReference type="PROSITE-ProRule" id="PRU00552"/>
    </source>
</evidence>
<dbReference type="PROSITE" id="PS00039">
    <property type="entry name" value="DEAD_ATP_HELICASE"/>
    <property type="match status" value="1"/>
</dbReference>
<dbReference type="EMBL" id="JAQIZT010000012">
    <property type="protein sequence ID" value="KAJ6977536.1"/>
    <property type="molecule type" value="Genomic_DNA"/>
</dbReference>
<dbReference type="Pfam" id="PF00270">
    <property type="entry name" value="DEAD"/>
    <property type="match status" value="1"/>
</dbReference>
<dbReference type="InterPro" id="IPR014001">
    <property type="entry name" value="Helicase_ATP-bd"/>
</dbReference>
<dbReference type="InterPro" id="IPR011545">
    <property type="entry name" value="DEAD/DEAH_box_helicase_dom"/>
</dbReference>
<dbReference type="GO" id="GO:0003724">
    <property type="term" value="F:RNA helicase activity"/>
    <property type="evidence" value="ECO:0007669"/>
    <property type="project" value="UniProtKB-EC"/>
</dbReference>
<feature type="domain" description="DEAD-box RNA helicase Q" evidence="12">
    <location>
        <begin position="186"/>
        <end position="214"/>
    </location>
</feature>
<dbReference type="GO" id="GO:0003723">
    <property type="term" value="F:RNA binding"/>
    <property type="evidence" value="ECO:0007669"/>
    <property type="project" value="UniProtKB-KW"/>
</dbReference>
<reference evidence="13" key="1">
    <citation type="journal article" date="2023" name="Mol. Ecol. Resour.">
        <title>Chromosome-level genome assembly of a triploid poplar Populus alba 'Berolinensis'.</title>
        <authorList>
            <person name="Chen S."/>
            <person name="Yu Y."/>
            <person name="Wang X."/>
            <person name="Wang S."/>
            <person name="Zhang T."/>
            <person name="Zhou Y."/>
            <person name="He R."/>
            <person name="Meng N."/>
            <person name="Wang Y."/>
            <person name="Liu W."/>
            <person name="Liu Z."/>
            <person name="Liu J."/>
            <person name="Guo Q."/>
            <person name="Huang H."/>
            <person name="Sederoff R.R."/>
            <person name="Wang G."/>
            <person name="Qu G."/>
            <person name="Chen S."/>
        </authorList>
    </citation>
    <scope>NUCLEOTIDE SEQUENCE</scope>
    <source>
        <strain evidence="13">SC-2020</strain>
    </source>
</reference>
<dbReference type="Pfam" id="PF00271">
    <property type="entry name" value="Helicase_C"/>
    <property type="match status" value="1"/>
</dbReference>
<dbReference type="SUPFAM" id="SSF52540">
    <property type="entry name" value="P-loop containing nucleoside triphosphate hydrolases"/>
    <property type="match status" value="2"/>
</dbReference>
<dbReference type="Gene3D" id="3.40.50.300">
    <property type="entry name" value="P-loop containing nucleotide triphosphate hydrolases"/>
    <property type="match status" value="2"/>
</dbReference>
<dbReference type="GO" id="GO:0016787">
    <property type="term" value="F:hydrolase activity"/>
    <property type="evidence" value="ECO:0007669"/>
    <property type="project" value="UniProtKB-KW"/>
</dbReference>
<name>A0AAD6M2F6_9ROSI</name>